<comment type="caution">
    <text evidence="2">The sequence shown here is derived from an EMBL/GenBank/DDBJ whole genome shotgun (WGS) entry which is preliminary data.</text>
</comment>
<dbReference type="Proteomes" id="UP000518266">
    <property type="component" value="Unassembled WGS sequence"/>
</dbReference>
<evidence type="ECO:0000256" key="1">
    <source>
        <dbReference type="SAM" id="MobiDB-lite"/>
    </source>
</evidence>
<evidence type="ECO:0000313" key="3">
    <source>
        <dbReference type="Proteomes" id="UP000518266"/>
    </source>
</evidence>
<protein>
    <submittedName>
        <fullName evidence="2">Uncharacterized protein</fullName>
    </submittedName>
</protein>
<feature type="compositionally biased region" description="Polar residues" evidence="1">
    <location>
        <begin position="25"/>
        <end position="37"/>
    </location>
</feature>
<accession>A0A7J5Y3L7</accession>
<sequence length="472" mass="51079">MGIPLAPRQIQAIVKARQMSESRRGSSVCTSSLQEAAQSPRGAPQNSPPPQSNISQPITSSLKIKNSGVLSAPLNSSSGSPRPHRLTSNKVLETLSVLWQGVRPTLRDTVEIKDQRPAVKEKLAASLILLRVALLPGLSVDRGGFLSGLETAESATAAVNEVHLLEDGVWVELRGGQAGGDRTTEQVQGGGAWFEDAAREFVVSPLELSEEDLVVVVGVEQAADVTGELVQPGQPHPLLTTGGLVGVITLFNVVLTQLLHPEPPADLLLLGHEQRQQLGSERAQRLPVDELDLPTRRAIHHLQVDITGLGLITIKAEAVSKGLAVLGEQLADRKAGVLLSPQQLHQLRRQSLDALHFCQNIWIKKDQSFQQYLQDVWHGLQELQQFGVAVVGDTALLGKVMVTGSWYSSSSNTTGLPLAEEEASWDREDPRGLWLLGSRHTSLEPPCSRTATTSGSLYRSPTTSLREYLEKE</sequence>
<organism evidence="2 3">
    <name type="scientific">Dissostichus mawsoni</name>
    <name type="common">Antarctic cod</name>
    <dbReference type="NCBI Taxonomy" id="36200"/>
    <lineage>
        <taxon>Eukaryota</taxon>
        <taxon>Metazoa</taxon>
        <taxon>Chordata</taxon>
        <taxon>Craniata</taxon>
        <taxon>Vertebrata</taxon>
        <taxon>Euteleostomi</taxon>
        <taxon>Actinopterygii</taxon>
        <taxon>Neopterygii</taxon>
        <taxon>Teleostei</taxon>
        <taxon>Neoteleostei</taxon>
        <taxon>Acanthomorphata</taxon>
        <taxon>Eupercaria</taxon>
        <taxon>Perciformes</taxon>
        <taxon>Notothenioidei</taxon>
        <taxon>Nototheniidae</taxon>
        <taxon>Dissostichus</taxon>
    </lineage>
</organism>
<keyword evidence="3" id="KW-1185">Reference proteome</keyword>
<name>A0A7J5Y3L7_DISMA</name>
<reference evidence="2 3" key="1">
    <citation type="submission" date="2020-03" db="EMBL/GenBank/DDBJ databases">
        <title>Dissostichus mawsoni Genome sequencing and assembly.</title>
        <authorList>
            <person name="Park H."/>
        </authorList>
    </citation>
    <scope>NUCLEOTIDE SEQUENCE [LARGE SCALE GENOMIC DNA]</scope>
    <source>
        <strain evidence="2">DM0001</strain>
        <tissue evidence="2">Muscle</tissue>
    </source>
</reference>
<proteinExistence type="predicted"/>
<dbReference type="EMBL" id="JAAKFY010000017">
    <property type="protein sequence ID" value="KAF3843960.1"/>
    <property type="molecule type" value="Genomic_DNA"/>
</dbReference>
<dbReference type="AlphaFoldDB" id="A0A7J5Y3L7"/>
<gene>
    <name evidence="2" type="ORF">F7725_016008</name>
</gene>
<evidence type="ECO:0000313" key="2">
    <source>
        <dbReference type="EMBL" id="KAF3843960.1"/>
    </source>
</evidence>
<feature type="region of interest" description="Disordered" evidence="1">
    <location>
        <begin position="16"/>
        <end position="57"/>
    </location>
</feature>